<dbReference type="EMBL" id="KU160638">
    <property type="protein sequence ID" value="ALY08431.1"/>
    <property type="molecule type" value="Genomic_DNA"/>
</dbReference>
<reference evidence="2 3" key="1">
    <citation type="submission" date="2015-11" db="EMBL/GenBank/DDBJ databases">
        <authorList>
            <person name="Bagnasco F.G."/>
            <person name="Brynell Z.S."/>
            <person name="Burke S.O."/>
            <person name="Chimalakonda N.S."/>
            <person name="Connor J.A."/>
            <person name="Curtis K.N."/>
            <person name="Deaton B.M."/>
            <person name="Fahnestock A.K."/>
            <person name="Fratus C.R."/>
            <person name="Karstens A.W."/>
            <person name="Konde S.A."/>
            <person name="Lantz C.N."/>
            <person name="Lee S.M."/>
            <person name="Miller S.N."/>
            <person name="Minick J.E."/>
            <person name="Pruett K.M."/>
            <person name="Rose V.A."/>
            <person name="Schick A.M."/>
            <person name="Sells C.A."/>
            <person name="Sieker J.W."/>
            <person name="Thomas D.S."/>
            <person name="Warrad Y.M."/>
            <person name="Wyper J.F."/>
            <person name="Adair T.L."/>
            <person name="Gibbon B.C."/>
            <person name="Wu H."/>
            <person name="Jones W.S."/>
            <person name="Serrano M.G."/>
            <person name="Buck G."/>
            <person name="Lee V."/>
            <person name="Wang Y."/>
            <person name="Carvalho R."/>
            <person name="Voegtly L."/>
            <person name="Shi R."/>
            <person name="Duckworth R."/>
            <person name="Johnson A."/>
            <person name="Loviza R."/>
            <person name="Walstead R."/>
            <person name="Shah Z."/>
            <person name="Kiflezghi M."/>
            <person name="Wade K."/>
            <person name="Bradley K.W."/>
            <person name="Asai D.J."/>
            <person name="Bowman C.A."/>
            <person name="Russell D.A."/>
            <person name="Pope W.H."/>
            <person name="Jacobs-Sera D."/>
            <person name="Hendrix R.W."/>
            <person name="Hatfull G.F."/>
        </authorList>
    </citation>
    <scope>NUCLEOTIDE SEQUENCE [LARGE SCALE GENOMIC DNA]</scope>
</reference>
<evidence type="ECO:0000313" key="3">
    <source>
        <dbReference type="Proteomes" id="UP000225890"/>
    </source>
</evidence>
<organism evidence="2 3">
    <name type="scientific">Arthrobacter phage Amigo</name>
    <dbReference type="NCBI Taxonomy" id="1772291"/>
    <lineage>
        <taxon>Viruses</taxon>
        <taxon>Duplodnaviria</taxon>
        <taxon>Heunggongvirae</taxon>
        <taxon>Uroviricota</taxon>
        <taxon>Caudoviricetes</taxon>
        <taxon>Amigovirus</taxon>
        <taxon>Amigovirus amigo</taxon>
    </lineage>
</organism>
<name>A0A0U4IJR2_9CAUD</name>
<dbReference type="Proteomes" id="UP000225890">
    <property type="component" value="Segment"/>
</dbReference>
<gene>
    <name evidence="2" type="primary">86</name>
    <name evidence="2" type="ORF">AMIGO_86</name>
</gene>
<evidence type="ECO:0000256" key="1">
    <source>
        <dbReference type="SAM" id="MobiDB-lite"/>
    </source>
</evidence>
<accession>A0A0U4IJR2</accession>
<dbReference type="KEGG" id="vg:40079125"/>
<proteinExistence type="predicted"/>
<dbReference type="OrthoDB" id="31674at10239"/>
<protein>
    <submittedName>
        <fullName evidence="2">Uncharacterized protein</fullName>
    </submittedName>
</protein>
<feature type="region of interest" description="Disordered" evidence="1">
    <location>
        <begin position="1"/>
        <end position="21"/>
    </location>
</feature>
<evidence type="ECO:0000313" key="2">
    <source>
        <dbReference type="EMBL" id="ALY08431.1"/>
    </source>
</evidence>
<dbReference type="RefSeq" id="YP_009603267.1">
    <property type="nucleotide sequence ID" value="NC_041949.1"/>
</dbReference>
<keyword evidence="3" id="KW-1185">Reference proteome</keyword>
<dbReference type="GeneID" id="40079125"/>
<sequence>MSVETVATATATETEETVTAAAVEPRKSVTGLSRTRGNAVLRIADETAREDESRDSFYVLEDYYSASQSPLNVASVTVYNFDDSWNVGQRVRNADRDYKHFPASNVMEVIDLEYRQFGRLMRIKHGKAENNKAVMYSDYIPSDLMHNGQSLAGMTWPHTGRAMLELVGVSDDFQTVDIAVKAMPETGDGDLQDRGTHTFPVSFLRNISTLSENDYKRSYALAKEYFTEGQIFEYVESGELFRITGFNYGYVVAEPLNSDGTKGTSSMWGNAPSLSIGDLSNESVFVKLADNWEDYQKSQPSAEQLELLKKLSINTVSSALKHADRNDYCSETAVALASAGHSLPELRVKGTITLEVDFTSKDYMLLRKLFGATDGRPDEALARMFTKDATADDKRVYANLQSRSNGALPDMGQHSKVKESALTSELVWKAPRIRK</sequence>